<dbReference type="PANTHER" id="PTHR48081:SF8">
    <property type="entry name" value="ALPHA_BETA HYDROLASE FOLD-3 DOMAIN-CONTAINING PROTEIN-RELATED"/>
    <property type="match status" value="1"/>
</dbReference>
<comment type="similarity">
    <text evidence="1">Belongs to the 'GDXG' lipolytic enzyme family.</text>
</comment>
<proteinExistence type="inferred from homology"/>
<dbReference type="KEGG" id="mpri:MP3633_3125"/>
<evidence type="ECO:0000256" key="2">
    <source>
        <dbReference type="ARBA" id="ARBA00022801"/>
    </source>
</evidence>
<dbReference type="InterPro" id="IPR029058">
    <property type="entry name" value="AB_hydrolase_fold"/>
</dbReference>
<name>A0A859D075_9GAMM</name>
<dbReference type="Pfam" id="PF07859">
    <property type="entry name" value="Abhydrolase_3"/>
    <property type="match status" value="1"/>
</dbReference>
<dbReference type="RefSeq" id="WP_176336200.1">
    <property type="nucleotide sequence ID" value="NZ_BAAAEF010000032.1"/>
</dbReference>
<organism evidence="4 5">
    <name type="scientific">Marinomonas primoryensis</name>
    <dbReference type="NCBI Taxonomy" id="178399"/>
    <lineage>
        <taxon>Bacteria</taxon>
        <taxon>Pseudomonadati</taxon>
        <taxon>Pseudomonadota</taxon>
        <taxon>Gammaproteobacteria</taxon>
        <taxon>Oceanospirillales</taxon>
        <taxon>Oceanospirillaceae</taxon>
        <taxon>Marinomonas</taxon>
    </lineage>
</organism>
<dbReference type="InterPro" id="IPR050300">
    <property type="entry name" value="GDXG_lipolytic_enzyme"/>
</dbReference>
<dbReference type="InterPro" id="IPR013094">
    <property type="entry name" value="AB_hydrolase_3"/>
</dbReference>
<reference evidence="4 5" key="1">
    <citation type="submission" date="2020-06" db="EMBL/GenBank/DDBJ databases">
        <authorList>
            <person name="Voronona O.L."/>
            <person name="Aksenova E.I."/>
            <person name="Kunda M.S."/>
            <person name="Semenov A.N."/>
            <person name="Ryzhova N."/>
        </authorList>
    </citation>
    <scope>NUCLEOTIDE SEQUENCE [LARGE SCALE GENOMIC DNA]</scope>
    <source>
        <strain evidence="4 5">MPKMM3633</strain>
    </source>
</reference>
<keyword evidence="2" id="KW-0378">Hydrolase</keyword>
<dbReference type="Gene3D" id="3.40.50.1820">
    <property type="entry name" value="alpha/beta hydrolase"/>
    <property type="match status" value="1"/>
</dbReference>
<protein>
    <recommendedName>
        <fullName evidence="3">Alpha/beta hydrolase fold-3 domain-containing protein</fullName>
    </recommendedName>
</protein>
<dbReference type="GO" id="GO:0016787">
    <property type="term" value="F:hydrolase activity"/>
    <property type="evidence" value="ECO:0007669"/>
    <property type="project" value="UniProtKB-KW"/>
</dbReference>
<evidence type="ECO:0000256" key="1">
    <source>
        <dbReference type="ARBA" id="ARBA00010515"/>
    </source>
</evidence>
<evidence type="ECO:0000259" key="3">
    <source>
        <dbReference type="Pfam" id="PF07859"/>
    </source>
</evidence>
<dbReference type="Proteomes" id="UP000509371">
    <property type="component" value="Chromosome"/>
</dbReference>
<evidence type="ECO:0000313" key="5">
    <source>
        <dbReference type="Proteomes" id="UP000509371"/>
    </source>
</evidence>
<dbReference type="PROSITE" id="PS01173">
    <property type="entry name" value="LIPASE_GDXG_HIS"/>
    <property type="match status" value="1"/>
</dbReference>
<dbReference type="PANTHER" id="PTHR48081">
    <property type="entry name" value="AB HYDROLASE SUPERFAMILY PROTEIN C4A8.06C"/>
    <property type="match status" value="1"/>
</dbReference>
<dbReference type="EMBL" id="CP054301">
    <property type="protein sequence ID" value="QKK81852.1"/>
    <property type="molecule type" value="Genomic_DNA"/>
</dbReference>
<feature type="domain" description="Alpha/beta hydrolase fold-3" evidence="3">
    <location>
        <begin position="82"/>
        <end position="274"/>
    </location>
</feature>
<evidence type="ECO:0000313" key="4">
    <source>
        <dbReference type="EMBL" id="QKK81852.1"/>
    </source>
</evidence>
<dbReference type="AlphaFoldDB" id="A0A859D075"/>
<accession>A0A859D075</accession>
<dbReference type="InterPro" id="IPR002168">
    <property type="entry name" value="Lipase_GDXG_HIS_AS"/>
</dbReference>
<dbReference type="SUPFAM" id="SSF53474">
    <property type="entry name" value="alpha/beta-Hydrolases"/>
    <property type="match status" value="1"/>
</dbReference>
<sequence length="321" mass="35445">MEQLDAQVSNFIELTMSYYTTRSMANIHLTRQCYRDMSLALSTPVPDSIVIKNDRIIGQDDNSIPIRHYLPKHLSIHENLQVVYFHGGGFIVGDLDTHDDVCAGIADTCGINLVSVDYRLAPEHQYPCDIKDCLSLVDGLLAQGKFIILVGDSAGANLAACVANARSNYTETQLLGQILIYPVLAHNELTQSMNEHANAPLLTKEHMTFYHASRVGGDTLNIPEKDPLYCPLQASSFNALPESYLFPAQIDPLYDDCKLYAQALKNAGVKVENYSEIGIGLVHGYLRARHISDKAAFNFKKICETVSTIGREHAIKSSCAP</sequence>
<gene>
    <name evidence="4" type="ORF">MP3633_3125</name>
</gene>